<dbReference type="PANTHER" id="PTHR22954">
    <property type="entry name" value="RETROVIRAL PROTEASE-RELATED"/>
    <property type="match status" value="1"/>
</dbReference>
<feature type="compositionally biased region" description="Low complexity" evidence="1">
    <location>
        <begin position="123"/>
        <end position="135"/>
    </location>
</feature>
<reference evidence="2 3" key="1">
    <citation type="journal article" date="2023" name="Nucleic Acids Res.">
        <title>The hologenome of Daphnia magna reveals possible DNA methylation and microbiome-mediated evolution of the host genome.</title>
        <authorList>
            <person name="Chaturvedi A."/>
            <person name="Li X."/>
            <person name="Dhandapani V."/>
            <person name="Marshall H."/>
            <person name="Kissane S."/>
            <person name="Cuenca-Cambronero M."/>
            <person name="Asole G."/>
            <person name="Calvet F."/>
            <person name="Ruiz-Romero M."/>
            <person name="Marangio P."/>
            <person name="Guigo R."/>
            <person name="Rago D."/>
            <person name="Mirbahai L."/>
            <person name="Eastwood N."/>
            <person name="Colbourne J.K."/>
            <person name="Zhou J."/>
            <person name="Mallon E."/>
            <person name="Orsini L."/>
        </authorList>
    </citation>
    <scope>NUCLEOTIDE SEQUENCE [LARGE SCALE GENOMIC DNA]</scope>
    <source>
        <strain evidence="2">LRV0_1</strain>
    </source>
</reference>
<keyword evidence="3" id="KW-1185">Reference proteome</keyword>
<protein>
    <submittedName>
        <fullName evidence="2">Uncharacterized protein</fullName>
    </submittedName>
</protein>
<proteinExistence type="predicted"/>
<name>A0ABQ9ZYD7_9CRUS</name>
<accession>A0ABQ9ZYD7</accession>
<evidence type="ECO:0000313" key="2">
    <source>
        <dbReference type="EMBL" id="KAK4017912.1"/>
    </source>
</evidence>
<sequence>MAESNVRPLSRNADNQTEPNEDFPPLFEARTRKQLRAIEKRRLTNLTQRIENHMVESGSRTELQFLRKELANQLEECTRAHNLYRQSNDLDDEPSDDWILQLENVTATWYGRIDEYIRTVNQPPSTAPSIPSSSARCRQSIRSNNSWLNPKDPRAFQQQENGKPFDDQDSTSVSEIRDLPSDKEDENEVKQRLVEEKLAREDLERRFQQLLAYMAAKEKFDNAAMILLTEELQNLRLQMNQWKQVQDAEMANRIKLEKSLRDYIEKQKRELEEEKHARQTEKHRYEREKESDWGKFRSAIDERLAQHNEATSTNAAHNTESHGQHQRARPKKPTASAGNHDSGPPPYRQDYVSTDAESVQSHQPPHKDKDSNANNWSFNLDGKEERQLTEIHGSAHSVFRLPKMDLKPFDGDPEELARFYCHFP</sequence>
<dbReference type="PANTHER" id="PTHR22954:SF3">
    <property type="entry name" value="PROTEIN CBG08539"/>
    <property type="match status" value="1"/>
</dbReference>
<feature type="compositionally biased region" description="Polar residues" evidence="1">
    <location>
        <begin position="351"/>
        <end position="363"/>
    </location>
</feature>
<feature type="region of interest" description="Disordered" evidence="1">
    <location>
        <begin position="270"/>
        <end position="291"/>
    </location>
</feature>
<gene>
    <name evidence="2" type="ORF">OUZ56_033910</name>
</gene>
<feature type="compositionally biased region" description="Basic and acidic residues" evidence="1">
    <location>
        <begin position="175"/>
        <end position="190"/>
    </location>
</feature>
<feature type="compositionally biased region" description="Polar residues" evidence="1">
    <location>
        <begin position="136"/>
        <end position="148"/>
    </location>
</feature>
<organism evidence="2 3">
    <name type="scientific">Daphnia magna</name>
    <dbReference type="NCBI Taxonomy" id="35525"/>
    <lineage>
        <taxon>Eukaryota</taxon>
        <taxon>Metazoa</taxon>
        <taxon>Ecdysozoa</taxon>
        <taxon>Arthropoda</taxon>
        <taxon>Crustacea</taxon>
        <taxon>Branchiopoda</taxon>
        <taxon>Diplostraca</taxon>
        <taxon>Cladocera</taxon>
        <taxon>Anomopoda</taxon>
        <taxon>Daphniidae</taxon>
        <taxon>Daphnia</taxon>
    </lineage>
</organism>
<dbReference type="Proteomes" id="UP001234178">
    <property type="component" value="Unassembled WGS sequence"/>
</dbReference>
<feature type="region of interest" description="Disordered" evidence="1">
    <location>
        <begin position="121"/>
        <end position="190"/>
    </location>
</feature>
<feature type="region of interest" description="Disordered" evidence="1">
    <location>
        <begin position="1"/>
        <end position="25"/>
    </location>
</feature>
<evidence type="ECO:0000256" key="1">
    <source>
        <dbReference type="SAM" id="MobiDB-lite"/>
    </source>
</evidence>
<comment type="caution">
    <text evidence="2">The sequence shown here is derived from an EMBL/GenBank/DDBJ whole genome shotgun (WGS) entry which is preliminary data.</text>
</comment>
<dbReference type="EMBL" id="JAOYFB010000034">
    <property type="protein sequence ID" value="KAK4017912.1"/>
    <property type="molecule type" value="Genomic_DNA"/>
</dbReference>
<evidence type="ECO:0000313" key="3">
    <source>
        <dbReference type="Proteomes" id="UP001234178"/>
    </source>
</evidence>
<feature type="region of interest" description="Disordered" evidence="1">
    <location>
        <begin position="310"/>
        <end position="378"/>
    </location>
</feature>